<geneLocation type="plasmid" evidence="3 4">
    <name>unnamed1</name>
</geneLocation>
<dbReference type="InterPro" id="IPR005183">
    <property type="entry name" value="DUF305_CopM-like"/>
</dbReference>
<dbReference type="PANTHER" id="PTHR36933">
    <property type="entry name" value="SLL0788 PROTEIN"/>
    <property type="match status" value="1"/>
</dbReference>
<keyword evidence="4" id="KW-1185">Reference proteome</keyword>
<feature type="signal peptide" evidence="1">
    <location>
        <begin position="1"/>
        <end position="15"/>
    </location>
</feature>
<evidence type="ECO:0000259" key="2">
    <source>
        <dbReference type="Pfam" id="PF03713"/>
    </source>
</evidence>
<feature type="domain" description="DUF305" evidence="2">
    <location>
        <begin position="75"/>
        <end position="139"/>
    </location>
</feature>
<proteinExistence type="predicted"/>
<evidence type="ECO:0000313" key="3">
    <source>
        <dbReference type="EMBL" id="QJE03720.1"/>
    </source>
</evidence>
<evidence type="ECO:0000313" key="4">
    <source>
        <dbReference type="Proteomes" id="UP000502415"/>
    </source>
</evidence>
<dbReference type="Pfam" id="PF03713">
    <property type="entry name" value="DUF305"/>
    <property type="match status" value="1"/>
</dbReference>
<dbReference type="Gene3D" id="1.20.1260.10">
    <property type="match status" value="1"/>
</dbReference>
<gene>
    <name evidence="3" type="ORF">HH212_26875</name>
</gene>
<keyword evidence="1" id="KW-0732">Signal</keyword>
<accession>A0A7Z2W2U2</accession>
<reference evidence="3 4" key="1">
    <citation type="submission" date="2020-04" db="EMBL/GenBank/DDBJ databases">
        <title>Genome sequencing of novel species.</title>
        <authorList>
            <person name="Heo J."/>
            <person name="Kim S.-J."/>
            <person name="Kim J.-S."/>
            <person name="Hong S.-B."/>
            <person name="Kwon S.-W."/>
        </authorList>
    </citation>
    <scope>NUCLEOTIDE SEQUENCE [LARGE SCALE GENOMIC DNA]</scope>
    <source>
        <strain evidence="3 4">GN2-R2</strain>
        <plasmid evidence="3 4">unnamed1</plasmid>
    </source>
</reference>
<protein>
    <submittedName>
        <fullName evidence="3">DUF305 domain-containing protein</fullName>
    </submittedName>
</protein>
<dbReference type="InterPro" id="IPR012347">
    <property type="entry name" value="Ferritin-like"/>
</dbReference>
<dbReference type="EMBL" id="CP051686">
    <property type="protein sequence ID" value="QJE03720.1"/>
    <property type="molecule type" value="Genomic_DNA"/>
</dbReference>
<keyword evidence="3" id="KW-0614">Plasmid</keyword>
<organism evidence="3 4">
    <name type="scientific">Massilia forsythiae</name>
    <dbReference type="NCBI Taxonomy" id="2728020"/>
    <lineage>
        <taxon>Bacteria</taxon>
        <taxon>Pseudomonadati</taxon>
        <taxon>Pseudomonadota</taxon>
        <taxon>Betaproteobacteria</taxon>
        <taxon>Burkholderiales</taxon>
        <taxon>Oxalobacteraceae</taxon>
        <taxon>Telluria group</taxon>
        <taxon>Massilia</taxon>
    </lineage>
</organism>
<dbReference type="KEGG" id="mfy:HH212_26875"/>
<dbReference type="AlphaFoldDB" id="A0A7Z2W2U2"/>
<evidence type="ECO:0000256" key="1">
    <source>
        <dbReference type="SAM" id="SignalP"/>
    </source>
</evidence>
<feature type="chain" id="PRO_5031215967" evidence="1">
    <location>
        <begin position="16"/>
        <end position="144"/>
    </location>
</feature>
<dbReference type="Proteomes" id="UP000502415">
    <property type="component" value="Plasmid unnamed1"/>
</dbReference>
<dbReference type="PANTHER" id="PTHR36933:SF1">
    <property type="entry name" value="SLL0788 PROTEIN"/>
    <property type="match status" value="1"/>
</dbReference>
<name>A0A7Z2W2U2_9BURK</name>
<sequence>MYLLAACLWAGACAAQDMPFMPAHMHAHASTIASAAPPAFVASSAKPYAALADDAMAVMDDDMRRAPMNGDPGHDFVTMMIPHHQGAIDMAKAILVHGTDPELRNLAQGIIAEQQNEINVMRAWLQRHDAGTTTHTDKEVHATH</sequence>